<accession>A0ABM1B5W7</accession>
<dbReference type="SMART" id="SM00398">
    <property type="entry name" value="HMG"/>
    <property type="match status" value="1"/>
</dbReference>
<dbReference type="PANTHER" id="PTHR10270">
    <property type="entry name" value="SOX TRANSCRIPTION FACTOR"/>
    <property type="match status" value="1"/>
</dbReference>
<evidence type="ECO:0000256" key="7">
    <source>
        <dbReference type="SAM" id="MobiDB-lite"/>
    </source>
</evidence>
<keyword evidence="4" id="KW-0804">Transcription</keyword>
<reference evidence="10" key="1">
    <citation type="submission" date="2025-08" db="UniProtKB">
        <authorList>
            <consortium name="RefSeq"/>
        </authorList>
    </citation>
    <scope>IDENTIFICATION</scope>
    <source>
        <tissue evidence="10">Muscle</tissue>
    </source>
</reference>
<evidence type="ECO:0000313" key="10">
    <source>
        <dbReference type="RefSeq" id="XP_013775452.2"/>
    </source>
</evidence>
<evidence type="ECO:0000256" key="1">
    <source>
        <dbReference type="ARBA" id="ARBA00004123"/>
    </source>
</evidence>
<feature type="domain" description="HMG box" evidence="8">
    <location>
        <begin position="61"/>
        <end position="129"/>
    </location>
</feature>
<evidence type="ECO:0000256" key="2">
    <source>
        <dbReference type="ARBA" id="ARBA00023015"/>
    </source>
</evidence>
<organism evidence="9 10">
    <name type="scientific">Limulus polyphemus</name>
    <name type="common">Atlantic horseshoe crab</name>
    <dbReference type="NCBI Taxonomy" id="6850"/>
    <lineage>
        <taxon>Eukaryota</taxon>
        <taxon>Metazoa</taxon>
        <taxon>Ecdysozoa</taxon>
        <taxon>Arthropoda</taxon>
        <taxon>Chelicerata</taxon>
        <taxon>Merostomata</taxon>
        <taxon>Xiphosura</taxon>
        <taxon>Limulidae</taxon>
        <taxon>Limulus</taxon>
    </lineage>
</organism>
<dbReference type="RefSeq" id="XP_013775452.2">
    <property type="nucleotide sequence ID" value="XM_013919998.2"/>
</dbReference>
<dbReference type="InterPro" id="IPR017386">
    <property type="entry name" value="SOX-12/11/4"/>
</dbReference>
<feature type="region of interest" description="Disordered" evidence="7">
    <location>
        <begin position="205"/>
        <end position="235"/>
    </location>
</feature>
<evidence type="ECO:0000256" key="6">
    <source>
        <dbReference type="PROSITE-ProRule" id="PRU00267"/>
    </source>
</evidence>
<dbReference type="SUPFAM" id="SSF47095">
    <property type="entry name" value="HMG-box"/>
    <property type="match status" value="1"/>
</dbReference>
<dbReference type="GeneID" id="106460301"/>
<dbReference type="CDD" id="cd22029">
    <property type="entry name" value="HMG-box_SoxC"/>
    <property type="match status" value="1"/>
</dbReference>
<keyword evidence="3 6" id="KW-0238">DNA-binding</keyword>
<evidence type="ECO:0000259" key="8">
    <source>
        <dbReference type="PROSITE" id="PS50118"/>
    </source>
</evidence>
<dbReference type="Gene3D" id="1.10.30.10">
    <property type="entry name" value="High mobility group box domain"/>
    <property type="match status" value="1"/>
</dbReference>
<feature type="region of interest" description="Disordered" evidence="7">
    <location>
        <begin position="132"/>
        <end position="165"/>
    </location>
</feature>
<evidence type="ECO:0000256" key="3">
    <source>
        <dbReference type="ARBA" id="ARBA00023125"/>
    </source>
</evidence>
<dbReference type="Proteomes" id="UP000694941">
    <property type="component" value="Unplaced"/>
</dbReference>
<dbReference type="InterPro" id="IPR050140">
    <property type="entry name" value="SRY-related_HMG-box_TF-like"/>
</dbReference>
<dbReference type="InterPro" id="IPR036910">
    <property type="entry name" value="HMG_box_dom_sf"/>
</dbReference>
<feature type="DNA-binding region" description="HMG box" evidence="6">
    <location>
        <begin position="61"/>
        <end position="129"/>
    </location>
</feature>
<keyword evidence="9" id="KW-1185">Reference proteome</keyword>
<evidence type="ECO:0000256" key="4">
    <source>
        <dbReference type="ARBA" id="ARBA00023163"/>
    </source>
</evidence>
<dbReference type="PIRSF" id="PIRSF038098">
    <property type="entry name" value="SOX-12/11/4a"/>
    <property type="match status" value="1"/>
</dbReference>
<protein>
    <submittedName>
        <fullName evidence="10">Transcription factor Sox-11-A-like</fullName>
    </submittedName>
</protein>
<gene>
    <name evidence="10" type="primary">LOC106460301</name>
</gene>
<evidence type="ECO:0000256" key="5">
    <source>
        <dbReference type="ARBA" id="ARBA00023242"/>
    </source>
</evidence>
<evidence type="ECO:0000313" key="9">
    <source>
        <dbReference type="Proteomes" id="UP000694941"/>
    </source>
</evidence>
<comment type="subcellular location">
    <subcellularLocation>
        <location evidence="1">Nucleus</location>
    </subcellularLocation>
</comment>
<feature type="compositionally biased region" description="Basic and acidic residues" evidence="7">
    <location>
        <begin position="142"/>
        <end position="158"/>
    </location>
</feature>
<sequence length="348" mass="39049">MSLQLSTVMSTNTSEIVTSSAGKQELHFHQSSPMFGSMMIDTNSSTPYTDATQCKKPANHIKRPMNAFMVWSQIERRKICEQQPDLHNAEISKQLGKRWKLLTEKERQPFIQEAERLRILHLQEYPDYKYRPRKKAKPTTVQEKKSPTKHKISCDKKGLKSVKQPRVQQNGQLIATPVIFSNVNHNRLKLKLTIDKNFKESFRPVKQESRQIGQFKSSGKVPGSPSEDEPASPESANISLYDDIVGKKMALGELPKPAASHEVECTTGLVDNSLADLDALTEALQLPSTWAEELRSLNITELPDLASQETGSSSSSSHFEFPDYGYSEVSDILGGDWLDSNLSSLINC</sequence>
<keyword evidence="5 6" id="KW-0539">Nucleus</keyword>
<name>A0ABM1B5W7_LIMPO</name>
<keyword evidence="2" id="KW-0805">Transcription regulation</keyword>
<dbReference type="PROSITE" id="PS50118">
    <property type="entry name" value="HMG_BOX_2"/>
    <property type="match status" value="1"/>
</dbReference>
<dbReference type="PANTHER" id="PTHR10270:SF323">
    <property type="entry name" value="TRANSCRIPTION FACTOR SOX-14-RELATED"/>
    <property type="match status" value="1"/>
</dbReference>
<dbReference type="InterPro" id="IPR009071">
    <property type="entry name" value="HMG_box_dom"/>
</dbReference>
<dbReference type="Pfam" id="PF00505">
    <property type="entry name" value="HMG_box"/>
    <property type="match status" value="1"/>
</dbReference>
<proteinExistence type="predicted"/>